<proteinExistence type="inferred from homology"/>
<dbReference type="PANTHER" id="PTHR22550">
    <property type="entry name" value="SPORE GERMINATION PROTEIN"/>
    <property type="match status" value="1"/>
</dbReference>
<accession>A0A1I6Q3Y8</accession>
<evidence type="ECO:0000313" key="6">
    <source>
        <dbReference type="Proteomes" id="UP000198660"/>
    </source>
</evidence>
<keyword evidence="2 4" id="KW-0472">Membrane</keyword>
<name>A0A1I6Q3Y8_9BACL</name>
<protein>
    <submittedName>
        <fullName evidence="5">GerA spore germination protein</fullName>
    </submittedName>
</protein>
<feature type="region of interest" description="Disordered" evidence="3">
    <location>
        <begin position="485"/>
        <end position="504"/>
    </location>
</feature>
<feature type="transmembrane region" description="Helical" evidence="4">
    <location>
        <begin position="293"/>
        <end position="315"/>
    </location>
</feature>
<dbReference type="Pfam" id="PF03323">
    <property type="entry name" value="GerA"/>
    <property type="match status" value="1"/>
</dbReference>
<dbReference type="PIRSF" id="PIRSF005690">
    <property type="entry name" value="GerBA"/>
    <property type="match status" value="1"/>
</dbReference>
<dbReference type="InterPro" id="IPR004995">
    <property type="entry name" value="Spore_Ger"/>
</dbReference>
<dbReference type="GO" id="GO:0016020">
    <property type="term" value="C:membrane"/>
    <property type="evidence" value="ECO:0007669"/>
    <property type="project" value="InterPro"/>
</dbReference>
<keyword evidence="4" id="KW-0812">Transmembrane</keyword>
<dbReference type="GO" id="GO:0009847">
    <property type="term" value="P:spore germination"/>
    <property type="evidence" value="ECO:0007669"/>
    <property type="project" value="InterPro"/>
</dbReference>
<evidence type="ECO:0000256" key="2">
    <source>
        <dbReference type="ARBA" id="ARBA00023136"/>
    </source>
</evidence>
<feature type="transmembrane region" description="Helical" evidence="4">
    <location>
        <begin position="365"/>
        <end position="383"/>
    </location>
</feature>
<dbReference type="InterPro" id="IPR050768">
    <property type="entry name" value="UPF0353/GerABKA_families"/>
</dbReference>
<dbReference type="Proteomes" id="UP000198660">
    <property type="component" value="Unassembled WGS sequence"/>
</dbReference>
<dbReference type="AlphaFoldDB" id="A0A1I6Q3Y8"/>
<dbReference type="OrthoDB" id="9772630at2"/>
<comment type="similarity">
    <text evidence="1">Belongs to the GerABKA family.</text>
</comment>
<feature type="compositionally biased region" description="Basic and acidic residues" evidence="3">
    <location>
        <begin position="486"/>
        <end position="498"/>
    </location>
</feature>
<dbReference type="EMBL" id="FPAA01000002">
    <property type="protein sequence ID" value="SFS47186.1"/>
    <property type="molecule type" value="Genomic_DNA"/>
</dbReference>
<sequence>MLATHRGGMDVGDRRRHRKKGMAAAWNKQVESERNTEDFVYSSYPDMLRPYSISYYRTLVNHKTLHEVILPILEKAKFYNDETLRKAMPVEEVELTHDVKKAREKLLQGYVLVLLEKGSQAGVLIPAPIKIGRSVTTPEVEFTVLGPKEAFVESLDTNLGLVRHRLPITDLQVHHFEVGANSKTNVAVLYIEGIANQKNVNIVEERIATMHYDEVMDSSFVAQMIADKPNSIFPQLLDTERPDRVAGVLVEGKVVIMVDGSPQALIGPATLMEYFTAVDDYYMPWQIASFFRVIRLVSTFLSFLGSPLYVAVLTYHYELLPTDLMGVLITSRETVPFPPFLEAVVLEWSIELIREAGARLPTKIGLTIGIVGGIVIGTASVEAGLTSNILLIVVAASALSTFTTPIYQMGNTARFIRFPILLMAQLWGLLGVALAFFFLITHLLRLTSLDNPYLEPLYPLRITDFKDSFLRLPFMFQGKRPIQVESENRRRNSGEDASHGGSNE</sequence>
<gene>
    <name evidence="5" type="ORF">SAMN05444972_102324</name>
</gene>
<evidence type="ECO:0000256" key="3">
    <source>
        <dbReference type="SAM" id="MobiDB-lite"/>
    </source>
</evidence>
<feature type="transmembrane region" description="Helical" evidence="4">
    <location>
        <begin position="389"/>
        <end position="408"/>
    </location>
</feature>
<keyword evidence="4" id="KW-1133">Transmembrane helix</keyword>
<keyword evidence="6" id="KW-1185">Reference proteome</keyword>
<evidence type="ECO:0000313" key="5">
    <source>
        <dbReference type="EMBL" id="SFS47186.1"/>
    </source>
</evidence>
<feature type="transmembrane region" description="Helical" evidence="4">
    <location>
        <begin position="420"/>
        <end position="444"/>
    </location>
</feature>
<reference evidence="6" key="1">
    <citation type="submission" date="2016-10" db="EMBL/GenBank/DDBJ databases">
        <authorList>
            <person name="Varghese N."/>
            <person name="Submissions S."/>
        </authorList>
    </citation>
    <scope>NUCLEOTIDE SEQUENCE [LARGE SCALE GENOMIC DNA]</scope>
    <source>
        <strain evidence="6">DSM 45789</strain>
    </source>
</reference>
<evidence type="ECO:0000256" key="4">
    <source>
        <dbReference type="SAM" id="Phobius"/>
    </source>
</evidence>
<organism evidence="5 6">
    <name type="scientific">Marininema halotolerans</name>
    <dbReference type="NCBI Taxonomy" id="1155944"/>
    <lineage>
        <taxon>Bacteria</taxon>
        <taxon>Bacillati</taxon>
        <taxon>Bacillota</taxon>
        <taxon>Bacilli</taxon>
        <taxon>Bacillales</taxon>
        <taxon>Thermoactinomycetaceae</taxon>
        <taxon>Marininema</taxon>
    </lineage>
</organism>
<dbReference type="PANTHER" id="PTHR22550:SF5">
    <property type="entry name" value="LEUCINE ZIPPER PROTEIN 4"/>
    <property type="match status" value="1"/>
</dbReference>
<evidence type="ECO:0000256" key="1">
    <source>
        <dbReference type="ARBA" id="ARBA00005278"/>
    </source>
</evidence>